<accession>A0A0S4IQA0</accession>
<evidence type="ECO:0000313" key="2">
    <source>
        <dbReference type="EMBL" id="CUF94125.1"/>
    </source>
</evidence>
<reference evidence="3" key="1">
    <citation type="submission" date="2015-09" db="EMBL/GenBank/DDBJ databases">
        <authorList>
            <consortium name="Pathogen Informatics"/>
        </authorList>
    </citation>
    <scope>NUCLEOTIDE SEQUENCE [LARGE SCALE GENOMIC DNA]</scope>
    <source>
        <strain evidence="3">Lake Konstanz</strain>
    </source>
</reference>
<gene>
    <name evidence="2" type="ORF">BSAL_67600</name>
</gene>
<evidence type="ECO:0000313" key="3">
    <source>
        <dbReference type="Proteomes" id="UP000051952"/>
    </source>
</evidence>
<dbReference type="Proteomes" id="UP000051952">
    <property type="component" value="Unassembled WGS sequence"/>
</dbReference>
<keyword evidence="3" id="KW-1185">Reference proteome</keyword>
<feature type="region of interest" description="Disordered" evidence="1">
    <location>
        <begin position="1"/>
        <end position="33"/>
    </location>
</feature>
<dbReference type="EMBL" id="CYKH01000455">
    <property type="protein sequence ID" value="CUF94125.1"/>
    <property type="molecule type" value="Genomic_DNA"/>
</dbReference>
<sequence>MGADCSKIGADDAPETQSTKLPSAMRSASLSASTAISNCTTVTPQQRGVTTGHSQPLHHDAAAAALSALRPPPSSTSVSSLSLHLSHSTSRNPMQPMVVELAEFDAFVSRAVPRSRPCTVEVPSSDSSRTRHDICAMSPLSLDRLEDWCASNDLFETAAGIQMTMPCASTSFPRRAVSMNR</sequence>
<name>A0A0S4IQA0_BODSA</name>
<organism evidence="2 3">
    <name type="scientific">Bodo saltans</name>
    <name type="common">Flagellated protozoan</name>
    <dbReference type="NCBI Taxonomy" id="75058"/>
    <lineage>
        <taxon>Eukaryota</taxon>
        <taxon>Discoba</taxon>
        <taxon>Euglenozoa</taxon>
        <taxon>Kinetoplastea</taxon>
        <taxon>Metakinetoplastina</taxon>
        <taxon>Eubodonida</taxon>
        <taxon>Bodonidae</taxon>
        <taxon>Bodo</taxon>
    </lineage>
</organism>
<evidence type="ECO:0000256" key="1">
    <source>
        <dbReference type="SAM" id="MobiDB-lite"/>
    </source>
</evidence>
<proteinExistence type="predicted"/>
<feature type="region of interest" description="Disordered" evidence="1">
    <location>
        <begin position="69"/>
        <end position="91"/>
    </location>
</feature>
<feature type="compositionally biased region" description="Polar residues" evidence="1">
    <location>
        <begin position="15"/>
        <end position="33"/>
    </location>
</feature>
<feature type="compositionally biased region" description="Low complexity" evidence="1">
    <location>
        <begin position="69"/>
        <end position="90"/>
    </location>
</feature>
<dbReference type="AlphaFoldDB" id="A0A0S4IQA0"/>
<protein>
    <submittedName>
        <fullName evidence="2">Uncharacterized protein</fullName>
    </submittedName>
</protein>
<dbReference type="VEuPathDB" id="TriTrypDB:BSAL_67600"/>